<evidence type="ECO:0000256" key="1">
    <source>
        <dbReference type="SAM" id="Phobius"/>
    </source>
</evidence>
<feature type="transmembrane region" description="Helical" evidence="1">
    <location>
        <begin position="25"/>
        <end position="49"/>
    </location>
</feature>
<dbReference type="Pfam" id="PF20341">
    <property type="entry name" value="DUF6636"/>
    <property type="match status" value="1"/>
</dbReference>
<reference evidence="2 3" key="1">
    <citation type="submission" date="2017-10" db="EMBL/GenBank/DDBJ databases">
        <title>Sequencing the genomes of 1000 actinobacteria strains.</title>
        <authorList>
            <person name="Klenk H.-P."/>
        </authorList>
    </citation>
    <scope>NUCLEOTIDE SEQUENCE [LARGE SCALE GENOMIC DNA]</scope>
    <source>
        <strain evidence="2 3">DSM 21574</strain>
    </source>
</reference>
<name>A0A2A9EAX3_9MICO</name>
<sequence>MPDTLTRGPRPAEPRAVVPRGPSPIVATAVFLTALVVVVCIVVAAVLVWRAPRDTDAAAPAAPASESAAEGVEAVADAATALGAEASDLDAAIGAAQGHAQASACNAASADGQAIISLATAALTPDRWIADGAVEPLVGTPFEDLAVRCGSVYASEALAATTVPSAVMGVIEAHVRNGGLRSEVDAAQERDALAASVPPELLVGDTATSDVSAFALPSGNVVCSIGGGQARCDIAQAAYDRSDAPEGCDDGWALAMQVTPSGAQAVCAGDREMPETTISLAYGESTRVGGYSCAASTQGVACREDVSGHGFWLRAEAYVLF</sequence>
<proteinExistence type="predicted"/>
<dbReference type="AlphaFoldDB" id="A0A2A9EAX3"/>
<dbReference type="EMBL" id="PDJH01000001">
    <property type="protein sequence ID" value="PFG35425.1"/>
    <property type="molecule type" value="Genomic_DNA"/>
</dbReference>
<evidence type="ECO:0000313" key="3">
    <source>
        <dbReference type="Proteomes" id="UP000221394"/>
    </source>
</evidence>
<keyword evidence="3" id="KW-1185">Reference proteome</keyword>
<dbReference type="InterPro" id="IPR046576">
    <property type="entry name" value="DUF6636"/>
</dbReference>
<dbReference type="Proteomes" id="UP000221394">
    <property type="component" value="Unassembled WGS sequence"/>
</dbReference>
<protein>
    <submittedName>
        <fullName evidence="2">Uncharacterized protein</fullName>
    </submittedName>
</protein>
<accession>A0A2A9EAX3</accession>
<evidence type="ECO:0000313" key="2">
    <source>
        <dbReference type="EMBL" id="PFG35425.1"/>
    </source>
</evidence>
<organism evidence="2 3">
    <name type="scientific">Flavimobilis soli</name>
    <dbReference type="NCBI Taxonomy" id="442709"/>
    <lineage>
        <taxon>Bacteria</taxon>
        <taxon>Bacillati</taxon>
        <taxon>Actinomycetota</taxon>
        <taxon>Actinomycetes</taxon>
        <taxon>Micrococcales</taxon>
        <taxon>Jonesiaceae</taxon>
        <taxon>Flavimobilis</taxon>
    </lineage>
</organism>
<keyword evidence="1" id="KW-1133">Transmembrane helix</keyword>
<gene>
    <name evidence="2" type="ORF">ATL41_0105</name>
</gene>
<comment type="caution">
    <text evidence="2">The sequence shown here is derived from an EMBL/GenBank/DDBJ whole genome shotgun (WGS) entry which is preliminary data.</text>
</comment>
<keyword evidence="1" id="KW-0812">Transmembrane</keyword>
<dbReference type="RefSeq" id="WP_098456728.1">
    <property type="nucleotide sequence ID" value="NZ_PDJH01000001.1"/>
</dbReference>
<keyword evidence="1" id="KW-0472">Membrane</keyword>
<dbReference type="OrthoDB" id="4485680at2"/>